<dbReference type="PROSITE" id="PS51379">
    <property type="entry name" value="4FE4S_FER_2"/>
    <property type="match status" value="2"/>
</dbReference>
<dbReference type="PANTHER" id="PTHR43255">
    <property type="entry name" value="IRON-SULFUR-BINDING OXIDOREDUCTASE FADF-RELATED-RELATED"/>
    <property type="match status" value="1"/>
</dbReference>
<keyword evidence="10" id="KW-1185">Reference proteome</keyword>
<dbReference type="GO" id="GO:0016491">
    <property type="term" value="F:oxidoreductase activity"/>
    <property type="evidence" value="ECO:0007669"/>
    <property type="project" value="UniProtKB-KW"/>
</dbReference>
<keyword evidence="4" id="KW-0560">Oxidoreductase</keyword>
<evidence type="ECO:0000259" key="8">
    <source>
        <dbReference type="PROSITE" id="PS51379"/>
    </source>
</evidence>
<feature type="domain" description="4Fe-4S ferredoxin-type" evidence="8">
    <location>
        <begin position="287"/>
        <end position="316"/>
    </location>
</feature>
<feature type="transmembrane region" description="Helical" evidence="7">
    <location>
        <begin position="225"/>
        <end position="248"/>
    </location>
</feature>
<keyword evidence="7" id="KW-0472">Membrane</keyword>
<keyword evidence="7" id="KW-1133">Transmembrane helix</keyword>
<evidence type="ECO:0000256" key="1">
    <source>
        <dbReference type="ARBA" id="ARBA00007097"/>
    </source>
</evidence>
<dbReference type="InterPro" id="IPR017900">
    <property type="entry name" value="4Fe4S_Fe_S_CS"/>
</dbReference>
<reference evidence="10" key="2">
    <citation type="journal article" date="2010" name="Stand. Genomic Sci.">
        <title>Complete genome sequence of Vulcanisaeta distributa type strain (IC-017T).</title>
        <authorList>
            <person name="Mavromatis K."/>
            <person name="Sikorski J."/>
            <person name="Pabst E."/>
            <person name="Teshima H."/>
            <person name="Lapidus A."/>
            <person name="Lucas S."/>
            <person name="Nolan M."/>
            <person name="Glavina Del Rio T."/>
            <person name="Cheng J."/>
            <person name="Bruce D."/>
            <person name="Goodwin L."/>
            <person name="Pitluck S."/>
            <person name="Liolios K."/>
            <person name="Ivanova N."/>
            <person name="Mikhailova N."/>
            <person name="Pati A."/>
            <person name="Chen A."/>
            <person name="Palaniappan K."/>
            <person name="Land M."/>
            <person name="Hauser L."/>
            <person name="Chang Y."/>
            <person name="Jeffries C."/>
            <person name="Rohde M."/>
            <person name="Spring S."/>
            <person name="Goker M."/>
            <person name="Wirth R."/>
            <person name="Woyke T."/>
            <person name="Bristow J."/>
            <person name="Eisen J."/>
            <person name="Markowitz V."/>
            <person name="Hugenholtz P."/>
            <person name="Klenk H."/>
            <person name="Kyrpides N."/>
        </authorList>
    </citation>
    <scope>NUCLEOTIDE SEQUENCE [LARGE SCALE GENOMIC DNA]</scope>
    <source>
        <strain evidence="10">DSM 14429 / JCM 11212 / NBRC 100878 / IC-017</strain>
    </source>
</reference>
<evidence type="ECO:0000256" key="4">
    <source>
        <dbReference type="ARBA" id="ARBA00023002"/>
    </source>
</evidence>
<dbReference type="InterPro" id="IPR009051">
    <property type="entry name" value="Helical_ferredxn"/>
</dbReference>
<protein>
    <recommendedName>
        <fullName evidence="8">4Fe-4S ferredoxin-type domain-containing protein</fullName>
    </recommendedName>
</protein>
<dbReference type="Gene3D" id="1.20.950.20">
    <property type="entry name" value="Transmembrane di-heme cytochromes, Chain C"/>
    <property type="match status" value="1"/>
</dbReference>
<evidence type="ECO:0000256" key="5">
    <source>
        <dbReference type="ARBA" id="ARBA00023004"/>
    </source>
</evidence>
<feature type="transmembrane region" description="Helical" evidence="7">
    <location>
        <begin position="20"/>
        <end position="38"/>
    </location>
</feature>
<evidence type="ECO:0000313" key="10">
    <source>
        <dbReference type="Proteomes" id="UP000006681"/>
    </source>
</evidence>
<dbReference type="HOGENOM" id="CLU_005304_1_0_2"/>
<keyword evidence="6" id="KW-0411">Iron-sulfur</keyword>
<evidence type="ECO:0000256" key="6">
    <source>
        <dbReference type="ARBA" id="ARBA00023014"/>
    </source>
</evidence>
<dbReference type="RefSeq" id="WP_013337069.1">
    <property type="nucleotide sequence ID" value="NC_014537.1"/>
</dbReference>
<dbReference type="GO" id="GO:0046872">
    <property type="term" value="F:metal ion binding"/>
    <property type="evidence" value="ECO:0007669"/>
    <property type="project" value="UniProtKB-KW"/>
</dbReference>
<keyword evidence="2" id="KW-0004">4Fe-4S</keyword>
<dbReference type="GO" id="GO:0005886">
    <property type="term" value="C:plasma membrane"/>
    <property type="evidence" value="ECO:0007669"/>
    <property type="project" value="TreeGrafter"/>
</dbReference>
<accession>E1QNX9</accession>
<comment type="similarity">
    <text evidence="1">Belongs to the HdrC family.</text>
</comment>
<gene>
    <name evidence="9" type="ordered locus">Vdis_1972</name>
</gene>
<dbReference type="GO" id="GO:0051539">
    <property type="term" value="F:4 iron, 4 sulfur cluster binding"/>
    <property type="evidence" value="ECO:0007669"/>
    <property type="project" value="UniProtKB-KW"/>
</dbReference>
<dbReference type="eggNOG" id="arCOG00332">
    <property type="taxonomic scope" value="Archaea"/>
</dbReference>
<evidence type="ECO:0000313" key="9">
    <source>
        <dbReference type="EMBL" id="ADN51344.1"/>
    </source>
</evidence>
<dbReference type="PANTHER" id="PTHR43255:SF1">
    <property type="entry name" value="IRON-SULFUR-BINDING OXIDOREDUCTASE FADF-RELATED"/>
    <property type="match status" value="1"/>
</dbReference>
<dbReference type="InterPro" id="IPR036197">
    <property type="entry name" value="NarG-like_sf"/>
</dbReference>
<keyword evidence="3" id="KW-0479">Metal-binding</keyword>
<dbReference type="Pfam" id="PF13183">
    <property type="entry name" value="Fer4_8"/>
    <property type="match status" value="1"/>
</dbReference>
<dbReference type="AlphaFoldDB" id="E1QNX9"/>
<dbReference type="SUPFAM" id="SSF46548">
    <property type="entry name" value="alpha-helical ferredoxin"/>
    <property type="match status" value="1"/>
</dbReference>
<keyword evidence="7" id="KW-0812">Transmembrane</keyword>
<sequence>MDLSYVCYAEYFGLPRLPSMVSVYGLAALSVILFFYFLKIRLNKYGIGLWEFILILLKGYRAWIPFLWDLATHRRFTKYEGTGAIAHLMILYALLLSLIGTLIVAANQYIGIFTGKEIFCGYFFLGYSLVMDITAWVLFIGSALGIYRVLGRKELYTKSEYYANILFLAGFMYLAVSGAIIESYRFIHMDLWSYWMFMPNALILSPISSSSALYVAIYYTHFPLALLLIAIIPLTAIFHSLLGLYNYIINYGRPLGELNKPFDLKELTADSATELKVGFSDVGEIPKLSKLEAMACTNCFRCQDACPAYAAGRPLSPMMIVTKIKHGLYNNNENKLIDGSIADDELWACTTCGACMNTCPVYIRHVDYILDMRRYLVMVNMRIDQKKSSLLLNLSQYNNSMGMSNYGRHDWLKELGVKTVQENPDFEYLLWVGCMGSFDNRSRDIIKSLIEILREAGLLDKIAVLGDEETCCGDPARRLGEESRFQELALSNIELFRKYNVKKIITICPHGYNTFKNEYSKVDPWMSNVKVLHHSELLKQLIDEGKVKVSRNNVVFTIHDPCYLARYNGVVEPQRNIVRKLGELREAKKHGTQTFCCGAGGANYWYDVPEKKRISHIRLEQLMETNAQTIVTLCPFCNAMLTDAARVKGVEGKVKILDISEIVKASIAQPQETKASNY</sequence>
<dbReference type="EMBL" id="CP002100">
    <property type="protein sequence ID" value="ADN51344.1"/>
    <property type="molecule type" value="Genomic_DNA"/>
</dbReference>
<dbReference type="Pfam" id="PF02754">
    <property type="entry name" value="CCG"/>
    <property type="match status" value="2"/>
</dbReference>
<dbReference type="InterPro" id="IPR017896">
    <property type="entry name" value="4Fe4S_Fe-S-bd"/>
</dbReference>
<dbReference type="KEGG" id="vdi:Vdis_1972"/>
<dbReference type="Gene3D" id="1.10.1060.10">
    <property type="entry name" value="Alpha-helical ferredoxin"/>
    <property type="match status" value="1"/>
</dbReference>
<evidence type="ECO:0000256" key="2">
    <source>
        <dbReference type="ARBA" id="ARBA00022485"/>
    </source>
</evidence>
<dbReference type="PROSITE" id="PS00198">
    <property type="entry name" value="4FE4S_FER_1"/>
    <property type="match status" value="1"/>
</dbReference>
<dbReference type="GeneID" id="9752921"/>
<feature type="transmembrane region" description="Helical" evidence="7">
    <location>
        <begin position="118"/>
        <end position="141"/>
    </location>
</feature>
<proteinExistence type="inferred from homology"/>
<evidence type="ECO:0000256" key="7">
    <source>
        <dbReference type="SAM" id="Phobius"/>
    </source>
</evidence>
<feature type="transmembrane region" description="Helical" evidence="7">
    <location>
        <begin position="45"/>
        <end position="64"/>
    </location>
</feature>
<dbReference type="InterPro" id="IPR051460">
    <property type="entry name" value="HdrC_iron-sulfur_subunit"/>
</dbReference>
<organism evidence="9 10">
    <name type="scientific">Vulcanisaeta distributa (strain DSM 14429 / JCM 11212 / NBRC 100878 / IC-017)</name>
    <dbReference type="NCBI Taxonomy" id="572478"/>
    <lineage>
        <taxon>Archaea</taxon>
        <taxon>Thermoproteota</taxon>
        <taxon>Thermoprotei</taxon>
        <taxon>Thermoproteales</taxon>
        <taxon>Thermoproteaceae</taxon>
        <taxon>Vulcanisaeta</taxon>
    </lineage>
</organism>
<reference evidence="9 10" key="1">
    <citation type="journal article" date="2010" name="Stand. Genomic Sci.">
        <title>Complete genome sequence of Vulcanisaeta distributa type strain (IC-017).</title>
        <authorList>
            <person name="Mavromatis K."/>
            <person name="Sikorski J."/>
            <person name="Pabst E."/>
            <person name="Teshima H."/>
            <person name="Lapidus A."/>
            <person name="Lucas S."/>
            <person name="Nolan M."/>
            <person name="Glavina Del Rio T."/>
            <person name="Cheng J.F."/>
            <person name="Bruce D."/>
            <person name="Goodwin L."/>
            <person name="Pitluck S."/>
            <person name="Liolios K."/>
            <person name="Ivanova N."/>
            <person name="Mikhailova N."/>
            <person name="Pati A."/>
            <person name="Chen A."/>
            <person name="Palaniappan K."/>
            <person name="Land M."/>
            <person name="Hauser L."/>
            <person name="Chang Y.J."/>
            <person name="Jeffries C.D."/>
            <person name="Rohde M."/>
            <person name="Spring S."/>
            <person name="Goker M."/>
            <person name="Wirth R."/>
            <person name="Woyke T."/>
            <person name="Bristow J."/>
            <person name="Eisen J.A."/>
            <person name="Markowitz V."/>
            <person name="Hugenholtz P."/>
            <person name="Klenk H.P."/>
            <person name="Kyrpides N.C."/>
        </authorList>
    </citation>
    <scope>NUCLEOTIDE SEQUENCE [LARGE SCALE GENOMIC DNA]</scope>
    <source>
        <strain evidence="10">DSM 14429 / JCM 11212 / NBRC 100878 / IC-017</strain>
    </source>
</reference>
<dbReference type="InterPro" id="IPR004017">
    <property type="entry name" value="Cys_rich_dom"/>
</dbReference>
<evidence type="ECO:0000256" key="3">
    <source>
        <dbReference type="ARBA" id="ARBA00022723"/>
    </source>
</evidence>
<dbReference type="Proteomes" id="UP000006681">
    <property type="component" value="Chromosome"/>
</dbReference>
<dbReference type="STRING" id="572478.Vdis_1972"/>
<dbReference type="SUPFAM" id="SSF103501">
    <property type="entry name" value="Respiratory nitrate reductase 1 gamma chain"/>
    <property type="match status" value="1"/>
</dbReference>
<feature type="transmembrane region" description="Helical" evidence="7">
    <location>
        <begin position="84"/>
        <end position="106"/>
    </location>
</feature>
<keyword evidence="5" id="KW-0408">Iron</keyword>
<feature type="transmembrane region" description="Helical" evidence="7">
    <location>
        <begin position="193"/>
        <end position="219"/>
    </location>
</feature>
<feature type="domain" description="4Fe-4S ferredoxin-type" evidence="8">
    <location>
        <begin position="339"/>
        <end position="369"/>
    </location>
</feature>
<name>E1QNX9_VULDI</name>
<feature type="transmembrane region" description="Helical" evidence="7">
    <location>
        <begin position="161"/>
        <end position="181"/>
    </location>
</feature>